<keyword evidence="3" id="KW-0418">Kinase</keyword>
<feature type="domain" description="2TM" evidence="2">
    <location>
        <begin position="10"/>
        <end position="87"/>
    </location>
</feature>
<reference evidence="3 4" key="1">
    <citation type="submission" date="2021-12" db="EMBL/GenBank/DDBJ databases">
        <title>Genome sequencing of bacteria with rrn-lacking chromosome and rrn-plasmid.</title>
        <authorList>
            <person name="Anda M."/>
            <person name="Iwasaki W."/>
        </authorList>
    </citation>
    <scope>NUCLEOTIDE SEQUENCE [LARGE SCALE GENOMIC DNA]</scope>
    <source>
        <strain evidence="3 4">DSM 100852</strain>
    </source>
</reference>
<dbReference type="GO" id="GO:0016301">
    <property type="term" value="F:kinase activity"/>
    <property type="evidence" value="ECO:0007669"/>
    <property type="project" value="UniProtKB-KW"/>
</dbReference>
<keyword evidence="1" id="KW-1133">Transmembrane helix</keyword>
<keyword evidence="3" id="KW-0808">Transferase</keyword>
<dbReference type="EMBL" id="AP025314">
    <property type="protein sequence ID" value="BDD08662.1"/>
    <property type="molecule type" value="Genomic_DNA"/>
</dbReference>
<keyword evidence="4" id="KW-1185">Reference proteome</keyword>
<organism evidence="3 4">
    <name type="scientific">Fulvitalea axinellae</name>
    <dbReference type="NCBI Taxonomy" id="1182444"/>
    <lineage>
        <taxon>Bacteria</taxon>
        <taxon>Pseudomonadati</taxon>
        <taxon>Bacteroidota</taxon>
        <taxon>Cytophagia</taxon>
        <taxon>Cytophagales</taxon>
        <taxon>Persicobacteraceae</taxon>
        <taxon>Fulvitalea</taxon>
    </lineage>
</organism>
<feature type="transmembrane region" description="Helical" evidence="1">
    <location>
        <begin position="48"/>
        <end position="68"/>
    </location>
</feature>
<keyword evidence="1" id="KW-0812">Transmembrane</keyword>
<feature type="transmembrane region" description="Helical" evidence="1">
    <location>
        <begin position="21"/>
        <end position="42"/>
    </location>
</feature>
<dbReference type="KEGG" id="fax:FUAX_10940"/>
<evidence type="ECO:0000313" key="4">
    <source>
        <dbReference type="Proteomes" id="UP001348817"/>
    </source>
</evidence>
<name>A0AAU9CTD2_9BACT</name>
<evidence type="ECO:0000256" key="1">
    <source>
        <dbReference type="SAM" id="Phobius"/>
    </source>
</evidence>
<dbReference type="AlphaFoldDB" id="A0AAU9CTD2"/>
<gene>
    <name evidence="3" type="ORF">FUAX_10940</name>
</gene>
<sequence>MKTDDELYRKAHRRVMQMKGFYTNLASYLIILAFLAIINVNYDPQNLWVGWVALGWGLGIVFHGIKVFGDISLLGRDWEDKQLRKIIEKEKKRNGGKL</sequence>
<proteinExistence type="predicted"/>
<dbReference type="InterPro" id="IPR025698">
    <property type="entry name" value="2TM_dom"/>
</dbReference>
<dbReference type="Pfam" id="PF13239">
    <property type="entry name" value="2TM"/>
    <property type="match status" value="1"/>
</dbReference>
<dbReference type="RefSeq" id="WP_338393907.1">
    <property type="nucleotide sequence ID" value="NZ_AP025314.1"/>
</dbReference>
<protein>
    <submittedName>
        <fullName evidence="3">Histidine kinase</fullName>
    </submittedName>
</protein>
<dbReference type="Proteomes" id="UP001348817">
    <property type="component" value="Chromosome"/>
</dbReference>
<keyword evidence="1" id="KW-0472">Membrane</keyword>
<accession>A0AAU9CTD2</accession>
<evidence type="ECO:0000313" key="3">
    <source>
        <dbReference type="EMBL" id="BDD08662.1"/>
    </source>
</evidence>
<evidence type="ECO:0000259" key="2">
    <source>
        <dbReference type="Pfam" id="PF13239"/>
    </source>
</evidence>